<keyword evidence="3" id="KW-1185">Reference proteome</keyword>
<organism evidence="2 3">
    <name type="scientific">Asticcacaulis biprosthecium C19</name>
    <dbReference type="NCBI Taxonomy" id="715226"/>
    <lineage>
        <taxon>Bacteria</taxon>
        <taxon>Pseudomonadati</taxon>
        <taxon>Pseudomonadota</taxon>
        <taxon>Alphaproteobacteria</taxon>
        <taxon>Caulobacterales</taxon>
        <taxon>Caulobacteraceae</taxon>
        <taxon>Asticcacaulis</taxon>
    </lineage>
</organism>
<gene>
    <name evidence="2" type="ORF">ABI_27350</name>
</gene>
<dbReference type="EMBL" id="GL883078">
    <property type="protein sequence ID" value="EGF91320.1"/>
    <property type="molecule type" value="Genomic_DNA"/>
</dbReference>
<keyword evidence="1" id="KW-0732">Signal</keyword>
<dbReference type="HOGENOM" id="CLU_162496_1_0_5"/>
<feature type="signal peptide" evidence="1">
    <location>
        <begin position="1"/>
        <end position="24"/>
    </location>
</feature>
<dbReference type="InterPro" id="IPR058513">
    <property type="entry name" value="DUF8200"/>
</dbReference>
<name>F4QM79_9CAUL</name>
<feature type="chain" id="PRO_5003320326" evidence="1">
    <location>
        <begin position="25"/>
        <end position="107"/>
    </location>
</feature>
<dbReference type="OrthoDB" id="7189520at2"/>
<dbReference type="Pfam" id="PF26624">
    <property type="entry name" value="DUF8200"/>
    <property type="match status" value="1"/>
</dbReference>
<dbReference type="NCBIfam" id="NF047636">
    <property type="entry name" value="CC_3452_fam"/>
    <property type="match status" value="1"/>
</dbReference>
<dbReference type="RefSeq" id="WP_006273520.1">
    <property type="nucleotide sequence ID" value="NZ_GL883078.1"/>
</dbReference>
<reference evidence="3" key="1">
    <citation type="submission" date="2011-03" db="EMBL/GenBank/DDBJ databases">
        <title>Draft genome sequence of Brevundimonas diminuta.</title>
        <authorList>
            <person name="Brown P.J.B."/>
            <person name="Buechlein A."/>
            <person name="Hemmerich C."/>
            <person name="Brun Y.V."/>
        </authorList>
    </citation>
    <scope>NUCLEOTIDE SEQUENCE [LARGE SCALE GENOMIC DNA]</scope>
    <source>
        <strain evidence="3">C19</strain>
    </source>
</reference>
<evidence type="ECO:0000313" key="2">
    <source>
        <dbReference type="EMBL" id="EGF91320.1"/>
    </source>
</evidence>
<evidence type="ECO:0000313" key="3">
    <source>
        <dbReference type="Proteomes" id="UP000006512"/>
    </source>
</evidence>
<dbReference type="eggNOG" id="ENOG50339TC">
    <property type="taxonomic scope" value="Bacteria"/>
</dbReference>
<protein>
    <submittedName>
        <fullName evidence="2">Uncharacterized protein</fullName>
    </submittedName>
</protein>
<evidence type="ECO:0000256" key="1">
    <source>
        <dbReference type="SAM" id="SignalP"/>
    </source>
</evidence>
<dbReference type="Proteomes" id="UP000006512">
    <property type="component" value="Unassembled WGS sequence"/>
</dbReference>
<accession>F4QM79</accession>
<dbReference type="STRING" id="715226.ABI_27350"/>
<sequence>MSARSIIVLSAAVAALIVPSFSAARQPASEGATLTLAAPAARAEYVIDGAAWSCTGADCKSNFVDDMPALRSCKRVVSETGAVTAFTWRGKILSDAEIAVCNTRAKA</sequence>
<dbReference type="AlphaFoldDB" id="F4QM79"/>
<dbReference type="InterPro" id="IPR058067">
    <property type="entry name" value="CC_3452-like"/>
</dbReference>
<proteinExistence type="predicted"/>